<dbReference type="PROSITE" id="PS51273">
    <property type="entry name" value="GATASE_TYPE_1"/>
    <property type="match status" value="1"/>
</dbReference>
<evidence type="ECO:0000256" key="1">
    <source>
        <dbReference type="ARBA" id="ARBA00022962"/>
    </source>
</evidence>
<dbReference type="Pfam" id="PF00117">
    <property type="entry name" value="GATase"/>
    <property type="match status" value="1"/>
</dbReference>
<keyword evidence="1 3" id="KW-0315">Glutamine amidotransferase</keyword>
<reference evidence="3 4" key="1">
    <citation type="journal article" date="2015" name="Genome Announc.">
        <title>Expanding the biotechnology potential of lactobacilli through comparative genomics of 213 strains and associated genera.</title>
        <authorList>
            <person name="Sun Z."/>
            <person name="Harris H.M."/>
            <person name="McCann A."/>
            <person name="Guo C."/>
            <person name="Argimon S."/>
            <person name="Zhang W."/>
            <person name="Yang X."/>
            <person name="Jeffery I.B."/>
            <person name="Cooney J.C."/>
            <person name="Kagawa T.F."/>
            <person name="Liu W."/>
            <person name="Song Y."/>
            <person name="Salvetti E."/>
            <person name="Wrobel A."/>
            <person name="Rasinkangas P."/>
            <person name="Parkhill J."/>
            <person name="Rea M.C."/>
            <person name="O'Sullivan O."/>
            <person name="Ritari J."/>
            <person name="Douillard F.P."/>
            <person name="Paul Ross R."/>
            <person name="Yang R."/>
            <person name="Briner A.E."/>
            <person name="Felis G.E."/>
            <person name="de Vos W.M."/>
            <person name="Barrangou R."/>
            <person name="Klaenhammer T.R."/>
            <person name="Caufield P.W."/>
            <person name="Cui Y."/>
            <person name="Zhang H."/>
            <person name="O'Toole P.W."/>
        </authorList>
    </citation>
    <scope>NUCLEOTIDE SEQUENCE [LARGE SCALE GENOMIC DNA]</scope>
    <source>
        <strain evidence="3 4">DSM 20405</strain>
    </source>
</reference>
<dbReference type="Gene3D" id="3.40.50.880">
    <property type="match status" value="1"/>
</dbReference>
<dbReference type="Proteomes" id="UP000051841">
    <property type="component" value="Unassembled WGS sequence"/>
</dbReference>
<keyword evidence="3" id="KW-0808">Transferase</keyword>
<accession>A0A0R2HL17</accession>
<protein>
    <submittedName>
        <fullName evidence="3">Glutamine amidotransferase, class I</fullName>
    </submittedName>
</protein>
<dbReference type="PATRIC" id="fig|1410657.5.peg.417"/>
<dbReference type="GO" id="GO:0016740">
    <property type="term" value="F:transferase activity"/>
    <property type="evidence" value="ECO:0007669"/>
    <property type="project" value="UniProtKB-KW"/>
</dbReference>
<dbReference type="InterPro" id="IPR050472">
    <property type="entry name" value="Anth_synth/Amidotransfase"/>
</dbReference>
<proteinExistence type="predicted"/>
<dbReference type="PRINTS" id="PR00097">
    <property type="entry name" value="ANTSNTHASEII"/>
</dbReference>
<dbReference type="PANTHER" id="PTHR43418">
    <property type="entry name" value="MULTIFUNCTIONAL TRYPTOPHAN BIOSYNTHESIS PROTEIN-RELATED"/>
    <property type="match status" value="1"/>
</dbReference>
<name>A0A0R2HL17_9FIRM</name>
<gene>
    <name evidence="3" type="ORF">IV49_GL000393</name>
</gene>
<dbReference type="InterPro" id="IPR006221">
    <property type="entry name" value="TrpG/PapA_dom"/>
</dbReference>
<evidence type="ECO:0000313" key="3">
    <source>
        <dbReference type="EMBL" id="KRN50154.1"/>
    </source>
</evidence>
<evidence type="ECO:0000259" key="2">
    <source>
        <dbReference type="Pfam" id="PF00117"/>
    </source>
</evidence>
<dbReference type="CDD" id="cd01743">
    <property type="entry name" value="GATase1_Anthranilate_Synthase"/>
    <property type="match status" value="1"/>
</dbReference>
<comment type="caution">
    <text evidence="3">The sequence shown here is derived from an EMBL/GenBank/DDBJ whole genome shotgun (WGS) entry which is preliminary data.</text>
</comment>
<organism evidence="3 4">
    <name type="scientific">Kandleria vitulina DSM 20405</name>
    <dbReference type="NCBI Taxonomy" id="1410657"/>
    <lineage>
        <taxon>Bacteria</taxon>
        <taxon>Bacillati</taxon>
        <taxon>Bacillota</taxon>
        <taxon>Erysipelotrichia</taxon>
        <taxon>Erysipelotrichales</taxon>
        <taxon>Coprobacillaceae</taxon>
        <taxon>Kandleria</taxon>
    </lineage>
</organism>
<dbReference type="PRINTS" id="PR00099">
    <property type="entry name" value="CPSGATASE"/>
</dbReference>
<sequence>MILLIDNYDSFVYNLYHLIGVYYDDIKVIRNNEMSVEDIKKLNPKAIVLSPGPGRPHDAGVIEDVIEEFHDKVPMLGICLGHQAIIETFGGKIVHALKCMHGKTSTIILHENPLFEGLPSTLNVARYHSLVGKDIPETLDVIALSEEGEVMAIKHKKYPVYGLQFHPESIMSEGGKVIIQNFLKEISK</sequence>
<dbReference type="NCBIfam" id="TIGR00566">
    <property type="entry name" value="trpG_papA"/>
    <property type="match status" value="1"/>
</dbReference>
<dbReference type="AlphaFoldDB" id="A0A0R2HL17"/>
<dbReference type="GO" id="GO:0005829">
    <property type="term" value="C:cytosol"/>
    <property type="evidence" value="ECO:0007669"/>
    <property type="project" value="TreeGrafter"/>
</dbReference>
<dbReference type="FunFam" id="3.40.50.880:FF:000003">
    <property type="entry name" value="Anthranilate synthase component II"/>
    <property type="match status" value="1"/>
</dbReference>
<dbReference type="InterPro" id="IPR017926">
    <property type="entry name" value="GATASE"/>
</dbReference>
<dbReference type="EMBL" id="JQBL01000013">
    <property type="protein sequence ID" value="KRN50154.1"/>
    <property type="molecule type" value="Genomic_DNA"/>
</dbReference>
<dbReference type="GO" id="GO:0000162">
    <property type="term" value="P:L-tryptophan biosynthetic process"/>
    <property type="evidence" value="ECO:0007669"/>
    <property type="project" value="TreeGrafter"/>
</dbReference>
<keyword evidence="4" id="KW-1185">Reference proteome</keyword>
<dbReference type="GO" id="GO:0004049">
    <property type="term" value="F:anthranilate synthase activity"/>
    <property type="evidence" value="ECO:0007669"/>
    <property type="project" value="TreeGrafter"/>
</dbReference>
<feature type="domain" description="Glutamine amidotransferase" evidence="2">
    <location>
        <begin position="3"/>
        <end position="185"/>
    </location>
</feature>
<dbReference type="SUPFAM" id="SSF52317">
    <property type="entry name" value="Class I glutamine amidotransferase-like"/>
    <property type="match status" value="1"/>
</dbReference>
<dbReference type="InterPro" id="IPR029062">
    <property type="entry name" value="Class_I_gatase-like"/>
</dbReference>
<dbReference type="RefSeq" id="WP_031589259.1">
    <property type="nucleotide sequence ID" value="NZ_JNKN01000015.1"/>
</dbReference>
<dbReference type="PANTHER" id="PTHR43418:SF4">
    <property type="entry name" value="MULTIFUNCTIONAL TRYPTOPHAN BIOSYNTHESIS PROTEIN"/>
    <property type="match status" value="1"/>
</dbReference>
<evidence type="ECO:0000313" key="4">
    <source>
        <dbReference type="Proteomes" id="UP000051841"/>
    </source>
</evidence>
<dbReference type="PRINTS" id="PR00096">
    <property type="entry name" value="GATASE"/>
</dbReference>